<comment type="caution">
    <text evidence="1">The sequence shown here is derived from an EMBL/GenBank/DDBJ whole genome shotgun (WGS) entry which is preliminary data.</text>
</comment>
<dbReference type="AlphaFoldDB" id="E3BQB1"/>
<proteinExistence type="predicted"/>
<keyword evidence="2" id="KW-1185">Reference proteome</keyword>
<sequence>MMCCEYKGYVESCLESLTLDVDRVLWMDAYPETLRFQVNVRGV</sequence>
<protein>
    <submittedName>
        <fullName evidence="1">Uncharacterized protein</fullName>
    </submittedName>
</protein>
<dbReference type="eggNOG" id="ENOG5031P1P">
    <property type="taxonomic scope" value="Bacteria"/>
</dbReference>
<accession>E3BQB1</accession>
<organism evidence="1 2">
    <name type="scientific">Vibrio caribbeanicus ATCC BAA-2122</name>
    <dbReference type="NCBI Taxonomy" id="796620"/>
    <lineage>
        <taxon>Bacteria</taxon>
        <taxon>Pseudomonadati</taxon>
        <taxon>Pseudomonadota</taxon>
        <taxon>Gammaproteobacteria</taxon>
        <taxon>Vibrionales</taxon>
        <taxon>Vibrionaceae</taxon>
        <taxon>Vibrio</taxon>
    </lineage>
</organism>
<evidence type="ECO:0000313" key="1">
    <source>
        <dbReference type="EMBL" id="EFP94735.1"/>
    </source>
</evidence>
<dbReference type="EMBL" id="AEIU01000120">
    <property type="protein sequence ID" value="EFP94735.1"/>
    <property type="molecule type" value="Genomic_DNA"/>
</dbReference>
<evidence type="ECO:0000313" key="2">
    <source>
        <dbReference type="Proteomes" id="UP000002943"/>
    </source>
</evidence>
<name>E3BQB1_9VIBR</name>
<reference evidence="1 2" key="1">
    <citation type="journal article" date="2012" name="Int. J. Syst. Evol. Microbiol.">
        <title>Vibrio caribbeanicus sp. nov., isolated from the marine sponge Scleritoderma cyanea.</title>
        <authorList>
            <person name="Hoffmann M."/>
            <person name="Monday S.R."/>
            <person name="Allard M.W."/>
            <person name="Strain E.A."/>
            <person name="Whittaker P."/>
            <person name="Naum M."/>
            <person name="McCarthy P.J."/>
            <person name="Lopez J.V."/>
            <person name="Fischer M."/>
            <person name="Brown E.W."/>
        </authorList>
    </citation>
    <scope>NUCLEOTIDE SEQUENCE [LARGE SCALE GENOMIC DNA]</scope>
    <source>
        <strain evidence="1 2">ATCC BAA-2122</strain>
    </source>
</reference>
<gene>
    <name evidence="1" type="ORF">VIBC2010_13461</name>
</gene>
<dbReference type="Proteomes" id="UP000002943">
    <property type="component" value="Unassembled WGS sequence"/>
</dbReference>